<comment type="caution">
    <text evidence="1">The sequence shown here is derived from an EMBL/GenBank/DDBJ whole genome shotgun (WGS) entry which is preliminary data.</text>
</comment>
<accession>A0ABU1A362</accession>
<evidence type="ECO:0000313" key="1">
    <source>
        <dbReference type="EMBL" id="MDQ7918059.1"/>
    </source>
</evidence>
<dbReference type="EMBL" id="JAVHUL010000030">
    <property type="protein sequence ID" value="MDQ7918059.1"/>
    <property type="molecule type" value="Genomic_DNA"/>
</dbReference>
<proteinExistence type="predicted"/>
<name>A0ABU1A362_9FLAO</name>
<evidence type="ECO:0000313" key="2">
    <source>
        <dbReference type="Proteomes" id="UP001230915"/>
    </source>
</evidence>
<reference evidence="1 2" key="1">
    <citation type="submission" date="2023-08" db="EMBL/GenBank/DDBJ databases">
        <title>Mesonia sp. MT50, isolated from deep-sea sediment of the Mariana Trench.</title>
        <authorList>
            <person name="Fu H."/>
        </authorList>
    </citation>
    <scope>NUCLEOTIDE SEQUENCE [LARGE SCALE GENOMIC DNA]</scope>
    <source>
        <strain evidence="1 2">MT50</strain>
    </source>
</reference>
<keyword evidence="2" id="KW-1185">Reference proteome</keyword>
<organism evidence="1 2">
    <name type="scientific">Mesonia profundi</name>
    <dbReference type="NCBI Taxonomy" id="3070998"/>
    <lineage>
        <taxon>Bacteria</taxon>
        <taxon>Pseudomonadati</taxon>
        <taxon>Bacteroidota</taxon>
        <taxon>Flavobacteriia</taxon>
        <taxon>Flavobacteriales</taxon>
        <taxon>Flavobacteriaceae</taxon>
        <taxon>Mesonia</taxon>
    </lineage>
</organism>
<dbReference type="Proteomes" id="UP001230915">
    <property type="component" value="Unassembled WGS sequence"/>
</dbReference>
<dbReference type="RefSeq" id="WP_308864997.1">
    <property type="nucleotide sequence ID" value="NZ_JAVHUL010000030.1"/>
</dbReference>
<gene>
    <name evidence="1" type="ORF">RBU60_10765</name>
</gene>
<sequence length="90" mass="10395">MNLIENIVHYFKNNEDEKEDSSPQGTCPVCWGHQQYDGKIRGLLEDKQINVNNHKDSYMVIQDFMKHHIDSVKLKEGVISDCPSCSSKKQ</sequence>
<protein>
    <submittedName>
        <fullName evidence="1">Uncharacterized protein</fullName>
    </submittedName>
</protein>